<dbReference type="Proteomes" id="UP001444071">
    <property type="component" value="Unassembled WGS sequence"/>
</dbReference>
<sequence length="91" mass="10714">GIRQVSLHLLWQALRRQQIHLQRSALMSTGCSQREETGADSRRRQEEGSHNKFPPTQHKMSSFPWLRRAPSHPAEKSRHLKLCDMCHRHCH</sequence>
<organism evidence="2 3">
    <name type="scientific">Xenotaenia resolanae</name>
    <dbReference type="NCBI Taxonomy" id="208358"/>
    <lineage>
        <taxon>Eukaryota</taxon>
        <taxon>Metazoa</taxon>
        <taxon>Chordata</taxon>
        <taxon>Craniata</taxon>
        <taxon>Vertebrata</taxon>
        <taxon>Euteleostomi</taxon>
        <taxon>Actinopterygii</taxon>
        <taxon>Neopterygii</taxon>
        <taxon>Teleostei</taxon>
        <taxon>Neoteleostei</taxon>
        <taxon>Acanthomorphata</taxon>
        <taxon>Ovalentaria</taxon>
        <taxon>Atherinomorphae</taxon>
        <taxon>Cyprinodontiformes</taxon>
        <taxon>Goodeidae</taxon>
        <taxon>Xenotaenia</taxon>
    </lineage>
</organism>
<protein>
    <submittedName>
        <fullName evidence="2">Uncharacterized protein</fullName>
    </submittedName>
</protein>
<name>A0ABV0W6E4_9TELE</name>
<proteinExistence type="predicted"/>
<evidence type="ECO:0000313" key="3">
    <source>
        <dbReference type="Proteomes" id="UP001444071"/>
    </source>
</evidence>
<gene>
    <name evidence="2" type="ORF">XENORESO_002341</name>
</gene>
<comment type="caution">
    <text evidence="2">The sequence shown here is derived from an EMBL/GenBank/DDBJ whole genome shotgun (WGS) entry which is preliminary data.</text>
</comment>
<evidence type="ECO:0000256" key="1">
    <source>
        <dbReference type="SAM" id="MobiDB-lite"/>
    </source>
</evidence>
<feature type="compositionally biased region" description="Basic and acidic residues" evidence="1">
    <location>
        <begin position="33"/>
        <end position="50"/>
    </location>
</feature>
<evidence type="ECO:0000313" key="2">
    <source>
        <dbReference type="EMBL" id="MEQ2265105.1"/>
    </source>
</evidence>
<reference evidence="2 3" key="1">
    <citation type="submission" date="2021-06" db="EMBL/GenBank/DDBJ databases">
        <authorList>
            <person name="Palmer J.M."/>
        </authorList>
    </citation>
    <scope>NUCLEOTIDE SEQUENCE [LARGE SCALE GENOMIC DNA]</scope>
    <source>
        <strain evidence="2 3">XR_2019</strain>
        <tissue evidence="2">Muscle</tissue>
    </source>
</reference>
<feature type="non-terminal residue" evidence="2">
    <location>
        <position position="1"/>
    </location>
</feature>
<accession>A0ABV0W6E4</accession>
<dbReference type="EMBL" id="JAHRIM010031433">
    <property type="protein sequence ID" value="MEQ2265105.1"/>
    <property type="molecule type" value="Genomic_DNA"/>
</dbReference>
<keyword evidence="3" id="KW-1185">Reference proteome</keyword>
<feature type="region of interest" description="Disordered" evidence="1">
    <location>
        <begin position="25"/>
        <end position="78"/>
    </location>
</feature>